<evidence type="ECO:0000313" key="1">
    <source>
        <dbReference type="EMBL" id="CCD18964.1"/>
    </source>
</evidence>
<evidence type="ECO:0000313" key="2">
    <source>
        <dbReference type="Proteomes" id="UP000009027"/>
    </source>
</evidence>
<name>F9WN49_TRYVY</name>
<feature type="non-terminal residue" evidence="1">
    <location>
        <position position="641"/>
    </location>
</feature>
<sequence length="641" mass="69763">VRMACVSFGFRSRGKWKVDVDGIQLVLDINPQATCSVPPFDGCGRQHCPADVAHEMRTDSVDDPGQSDDREAMYSSLFISENMRQYAKESVVGPSAETGMSHEGAVGTRDVVDDGVKAVVVMLKQLLCSVSGCLKDISLVLRIPPHGQCICHGHELPPDTLELLLSFDGSFELEDTCSDTNSSDMHKLFRFSGFRAAIYPCGKRCTGFTTEVEADEPVDTSDIFLCCGNSEKCVDSLTLHLSESTSATNEPELFLNAELTVKLLFLIVSPTQLSLLIRAARALAVAPESKEGGFARGPAGSSAYGHSAMRLTATFKALCHTISCTLLQRDDPKSVRQVWGALFGSSKGSGPASSPPSSPPLSTSCYRGVISHCLRRVGFYNVNIDELKLLFQPGAARTSRSEDAFHDVFKKHSGRSVSAGISTVEVYEQLPVAMEGVADDACGHGETKVLLTNKVGTDTQSKRRYHIALVIRTTYPLTLAEVSQYSRSVPHDTGDPVSAYAFIEHVLIKTSDAVVCVKTDTDMLRRLWKYCSQLQRLTKEMCSTHVGQGDRRQGHLSEGFHQGCVPTLHFNSLAQVYECSKADVSSTGRAERPCTSPVERRSLIAENHPSYGGVVEVGSCMVMRFVTAEFESIVLEVMMPS</sequence>
<organism evidence="1 2">
    <name type="scientific">Trypanosoma vivax (strain Y486)</name>
    <dbReference type="NCBI Taxonomy" id="1055687"/>
    <lineage>
        <taxon>Eukaryota</taxon>
        <taxon>Discoba</taxon>
        <taxon>Euglenozoa</taxon>
        <taxon>Kinetoplastea</taxon>
        <taxon>Metakinetoplastina</taxon>
        <taxon>Trypanosomatida</taxon>
        <taxon>Trypanosomatidae</taxon>
        <taxon>Trypanosoma</taxon>
        <taxon>Duttonella</taxon>
    </lineage>
</organism>
<feature type="non-terminal residue" evidence="1">
    <location>
        <position position="1"/>
    </location>
</feature>
<dbReference type="Proteomes" id="UP000009027">
    <property type="component" value="Unassembled WGS sequence"/>
</dbReference>
<reference evidence="1 2" key="1">
    <citation type="journal article" date="2012" name="Proc. Natl. Acad. Sci. U.S.A.">
        <title>Antigenic diversity is generated by distinct evolutionary mechanisms in African trypanosome species.</title>
        <authorList>
            <person name="Jackson A.P."/>
            <person name="Berry A."/>
            <person name="Aslett M."/>
            <person name="Allison H.C."/>
            <person name="Burton P."/>
            <person name="Vavrova-Anderson J."/>
            <person name="Brown R."/>
            <person name="Browne H."/>
            <person name="Corton N."/>
            <person name="Hauser H."/>
            <person name="Gamble J."/>
            <person name="Gilderthorp R."/>
            <person name="Marcello L."/>
            <person name="McQuillan J."/>
            <person name="Otto T.D."/>
            <person name="Quail M.A."/>
            <person name="Sanders M.J."/>
            <person name="van Tonder A."/>
            <person name="Ginger M.L."/>
            <person name="Field M.C."/>
            <person name="Barry J.D."/>
            <person name="Hertz-Fowler C."/>
            <person name="Berriman M."/>
        </authorList>
    </citation>
    <scope>NUCLEOTIDE SEQUENCE</scope>
    <source>
        <strain evidence="1 2">Y486</strain>
    </source>
</reference>
<proteinExistence type="predicted"/>
<dbReference type="VEuPathDB" id="TriTrypDB:TvY486_0016790"/>
<protein>
    <submittedName>
        <fullName evidence="1">Uncharacterized protein</fullName>
    </submittedName>
</protein>
<gene>
    <name evidence="1" type="ORF">TvY486_0016790</name>
</gene>
<dbReference type="EMBL" id="CAEX01002284">
    <property type="protein sequence ID" value="CCD18964.1"/>
    <property type="molecule type" value="Genomic_DNA"/>
</dbReference>
<accession>F9WN49</accession>
<keyword evidence="2" id="KW-1185">Reference proteome</keyword>
<dbReference type="AlphaFoldDB" id="F9WN49"/>